<sequence length="417" mass="47844">MRRSRNEALVCLRAAFIRQQRCCNTDGRQPYRRRSSDPQTIREMGDFRRDLRFSKQRPLPTAPWLQDKNRTYMDDAERLYGRKETWCKVKDVALREKLASLLQDCLKDMIEATKLEVRSAKKYMRLTNQMDAEYRSYVAAATLSFPHALRSWALTVCQKEEEENRMLSAPCVAQEGASSCGDGVTASLADDEGDNATNEEGQNQMTHLTRRKFLESRRRQGEEAVLENTPATMDLLKDEKRTAPYSAFPFLRQRAMEKETTLDPSLVDWTAKYFPEDDDRTFSSPPKLHRDTEEGGTSSSPSIAPTSTGNNDSSYSKPNARRRLQRSLRLHEDMRRPTFDAEGVFYRVRRQGNEEDRAAKPRAARGSDASTDRNREVVKVPWDTVVKANEPGYSVDVLRAKERLLRLSRGEDPATIP</sequence>
<feature type="compositionally biased region" description="Low complexity" evidence="1">
    <location>
        <begin position="295"/>
        <end position="309"/>
    </location>
</feature>
<evidence type="ECO:0000313" key="2">
    <source>
        <dbReference type="EMBL" id="ESL09538.1"/>
    </source>
</evidence>
<dbReference type="VEuPathDB" id="TriTrypDB:TRSC58_02739"/>
<accession>A0A061J2B3</accession>
<name>A0A061J2B3_TRYRA</name>
<organism evidence="2 3">
    <name type="scientific">Trypanosoma rangeli SC58</name>
    <dbReference type="NCBI Taxonomy" id="429131"/>
    <lineage>
        <taxon>Eukaryota</taxon>
        <taxon>Discoba</taxon>
        <taxon>Euglenozoa</taxon>
        <taxon>Kinetoplastea</taxon>
        <taxon>Metakinetoplastina</taxon>
        <taxon>Trypanosomatida</taxon>
        <taxon>Trypanosomatidae</taxon>
        <taxon>Trypanosoma</taxon>
        <taxon>Herpetosoma</taxon>
    </lineage>
</organism>
<reference evidence="2 3" key="1">
    <citation type="submission" date="2013-07" db="EMBL/GenBank/DDBJ databases">
        <authorList>
            <person name="Stoco P.H."/>
            <person name="Wagner G."/>
            <person name="Gerber A."/>
            <person name="Zaha A."/>
            <person name="Thompson C."/>
            <person name="Bartholomeu D.C."/>
            <person name="Luckemeyer D.D."/>
            <person name="Bahia D."/>
            <person name="Loreto E."/>
            <person name="Prestes E.B."/>
            <person name="Lima F.M."/>
            <person name="Rodrigues-Luiz G."/>
            <person name="Vallejo G.A."/>
            <person name="Filho J.F."/>
            <person name="Monteiro K.M."/>
            <person name="Tyler K.M."/>
            <person name="de Almeida L.G."/>
            <person name="Ortiz M.F."/>
            <person name="Siervo M.A."/>
            <person name="de Moraes M.H."/>
            <person name="Cunha O.L."/>
            <person name="Mendonca-Neto R."/>
            <person name="Silva R."/>
            <person name="Teixeira S.M."/>
            <person name="Murta S.M."/>
            <person name="Sincero T.C."/>
            <person name="Mendes T.A."/>
            <person name="Urmenyi T.P."/>
            <person name="Silva V.G."/>
            <person name="da Rocha W.D."/>
            <person name="Andersson B."/>
            <person name="Romanha A.J."/>
            <person name="Steindel M."/>
            <person name="de Vasconcelos A.T."/>
            <person name="Grisard E.C."/>
        </authorList>
    </citation>
    <scope>NUCLEOTIDE SEQUENCE [LARGE SCALE GENOMIC DNA]</scope>
    <source>
        <strain evidence="2 3">SC58</strain>
    </source>
</reference>
<dbReference type="EMBL" id="AUPL01002739">
    <property type="protein sequence ID" value="ESL09538.1"/>
    <property type="molecule type" value="Genomic_DNA"/>
</dbReference>
<comment type="caution">
    <text evidence="2">The sequence shown here is derived from an EMBL/GenBank/DDBJ whole genome shotgun (WGS) entry which is preliminary data.</text>
</comment>
<dbReference type="Proteomes" id="UP000031737">
    <property type="component" value="Unassembled WGS sequence"/>
</dbReference>
<feature type="compositionally biased region" description="Polar residues" evidence="1">
    <location>
        <begin position="195"/>
        <end position="207"/>
    </location>
</feature>
<dbReference type="AlphaFoldDB" id="A0A061J2B3"/>
<gene>
    <name evidence="2" type="ORF">TRSC58_02739</name>
</gene>
<feature type="region of interest" description="Disordered" evidence="1">
    <location>
        <begin position="352"/>
        <end position="375"/>
    </location>
</feature>
<proteinExistence type="predicted"/>
<dbReference type="OrthoDB" id="272782at2759"/>
<keyword evidence="3" id="KW-1185">Reference proteome</keyword>
<evidence type="ECO:0000256" key="1">
    <source>
        <dbReference type="SAM" id="MobiDB-lite"/>
    </source>
</evidence>
<protein>
    <submittedName>
        <fullName evidence="2">Uncharacterized protein</fullName>
    </submittedName>
</protein>
<feature type="region of interest" description="Disordered" evidence="1">
    <location>
        <begin position="184"/>
        <end position="211"/>
    </location>
</feature>
<evidence type="ECO:0000313" key="3">
    <source>
        <dbReference type="Proteomes" id="UP000031737"/>
    </source>
</evidence>
<feature type="region of interest" description="Disordered" evidence="1">
    <location>
        <begin position="276"/>
        <end position="321"/>
    </location>
</feature>